<reference evidence="1 2" key="1">
    <citation type="submission" date="2020-08" db="EMBL/GenBank/DDBJ databases">
        <title>Genomic Encyclopedia of Type Strains, Phase III (KMG-III): the genomes of soil and plant-associated and newly described type strains.</title>
        <authorList>
            <person name="Whitman W."/>
        </authorList>
    </citation>
    <scope>NUCLEOTIDE SEQUENCE [LARGE SCALE GENOMIC DNA]</scope>
    <source>
        <strain evidence="1 2">CECT 3303</strain>
    </source>
</reference>
<keyword evidence="2" id="KW-1185">Reference proteome</keyword>
<protein>
    <submittedName>
        <fullName evidence="1">Uncharacterized protein</fullName>
    </submittedName>
</protein>
<organism evidence="1 2">
    <name type="scientific">Planomonospora venezuelensis</name>
    <dbReference type="NCBI Taxonomy" id="1999"/>
    <lineage>
        <taxon>Bacteria</taxon>
        <taxon>Bacillati</taxon>
        <taxon>Actinomycetota</taxon>
        <taxon>Actinomycetes</taxon>
        <taxon>Streptosporangiales</taxon>
        <taxon>Streptosporangiaceae</taxon>
        <taxon>Planomonospora</taxon>
    </lineage>
</organism>
<name>A0A841D7L6_PLAVE</name>
<evidence type="ECO:0000313" key="2">
    <source>
        <dbReference type="Proteomes" id="UP000562352"/>
    </source>
</evidence>
<gene>
    <name evidence="1" type="ORF">FHS22_005914</name>
</gene>
<accession>A0A841D7L6</accession>
<dbReference type="AlphaFoldDB" id="A0A841D7L6"/>
<dbReference type="Proteomes" id="UP000562352">
    <property type="component" value="Unassembled WGS sequence"/>
</dbReference>
<dbReference type="EMBL" id="JACHJJ010000025">
    <property type="protein sequence ID" value="MBB5966622.1"/>
    <property type="molecule type" value="Genomic_DNA"/>
</dbReference>
<dbReference type="RefSeq" id="WP_184946889.1">
    <property type="nucleotide sequence ID" value="NZ_BAAAWZ010000001.1"/>
</dbReference>
<proteinExistence type="predicted"/>
<sequence length="118" mass="12676">MPTDPTRRAAFITGLRDLADFIEANPGIPVPRQSTAITYFPEQATDAEMCAEVDRIAGLCGARIDPAPLPYGHYMITLPFGPLRYEIAAILADARARYGALSSYHGCVTPDSDPAHAA</sequence>
<evidence type="ECO:0000313" key="1">
    <source>
        <dbReference type="EMBL" id="MBB5966622.1"/>
    </source>
</evidence>
<comment type="caution">
    <text evidence="1">The sequence shown here is derived from an EMBL/GenBank/DDBJ whole genome shotgun (WGS) entry which is preliminary data.</text>
</comment>